<keyword evidence="7" id="KW-1185">Reference proteome</keyword>
<feature type="transmembrane region" description="Helical" evidence="5">
    <location>
        <begin position="41"/>
        <end position="65"/>
    </location>
</feature>
<feature type="compositionally biased region" description="Low complexity" evidence="4">
    <location>
        <begin position="77"/>
        <end position="105"/>
    </location>
</feature>
<evidence type="ECO:0000256" key="3">
    <source>
        <dbReference type="ARBA" id="ARBA00022737"/>
    </source>
</evidence>
<name>A0A9K3M034_9STRA</name>
<keyword evidence="5" id="KW-1133">Transmembrane helix</keyword>
<feature type="region of interest" description="Disordered" evidence="4">
    <location>
        <begin position="77"/>
        <end position="106"/>
    </location>
</feature>
<sequence>MNADAENPRGSQVSQAPPINSVKYSRSAPDTVDPQTASNRFAVIVLGILVVICLGVAAIVLPFTLDSYCNCPSVPNLSGSPSPTASPGSSPSSTLPPGTPTATPTRLDDVSDQFVQFVNNYARRISGDEPFVDPSSPQFRAAQFIADGSTFGSTISSLGQLDDLYAVTVLYYSTKGDGWTECSKEGTNCDGEPWLSSDVSNCEWNWITCNDDGRVVDIVFTNADGNNLDGPLTLEMGLLTGLTQFVAVNNKISGSFPEEFGKLTNVTRLILPSNSMNGTIPNDFLADSPLQIVILSDNGFSGNIPQSFSEVTTLTQVHLANNSFSGTIPEAFGSLPNLGILDLTENLLIGIIPDAIYSDTLERLYLGGNQQLTGSISSAVGDATSLLRLRIPDTMIEGNIPEELFTLPRLEEIHLANNNLSGTLSSSVANLGDTLRILKLDGNELSGSLPSDAINQLIISNILTFEQNSFTGSISSETCGRIGNGRDRLQELTVDCNEVSCSCCTNCP</sequence>
<dbReference type="EMBL" id="JAGRRH010000005">
    <property type="protein sequence ID" value="KAG7369796.1"/>
    <property type="molecule type" value="Genomic_DNA"/>
</dbReference>
<reference evidence="6" key="1">
    <citation type="journal article" date="2021" name="Sci. Rep.">
        <title>Diploid genomic architecture of Nitzschia inconspicua, an elite biomass production diatom.</title>
        <authorList>
            <person name="Oliver A."/>
            <person name="Podell S."/>
            <person name="Pinowska A."/>
            <person name="Traller J.C."/>
            <person name="Smith S.R."/>
            <person name="McClure R."/>
            <person name="Beliaev A."/>
            <person name="Bohutskyi P."/>
            <person name="Hill E.A."/>
            <person name="Rabines A."/>
            <person name="Zheng H."/>
            <person name="Allen L.Z."/>
            <person name="Kuo A."/>
            <person name="Grigoriev I.V."/>
            <person name="Allen A.E."/>
            <person name="Hazlebeck D."/>
            <person name="Allen E.E."/>
        </authorList>
    </citation>
    <scope>NUCLEOTIDE SEQUENCE</scope>
    <source>
        <strain evidence="6">Hildebrandi</strain>
    </source>
</reference>
<evidence type="ECO:0000256" key="5">
    <source>
        <dbReference type="SAM" id="Phobius"/>
    </source>
</evidence>
<feature type="compositionally biased region" description="Polar residues" evidence="4">
    <location>
        <begin position="9"/>
        <end position="24"/>
    </location>
</feature>
<organism evidence="6 7">
    <name type="scientific">Nitzschia inconspicua</name>
    <dbReference type="NCBI Taxonomy" id="303405"/>
    <lineage>
        <taxon>Eukaryota</taxon>
        <taxon>Sar</taxon>
        <taxon>Stramenopiles</taxon>
        <taxon>Ochrophyta</taxon>
        <taxon>Bacillariophyta</taxon>
        <taxon>Bacillariophyceae</taxon>
        <taxon>Bacillariophycidae</taxon>
        <taxon>Bacillariales</taxon>
        <taxon>Bacillariaceae</taxon>
        <taxon>Nitzschia</taxon>
    </lineage>
</organism>
<dbReference type="Pfam" id="PF00560">
    <property type="entry name" value="LRR_1"/>
    <property type="match status" value="2"/>
</dbReference>
<keyword evidence="3" id="KW-0677">Repeat</keyword>
<keyword evidence="1" id="KW-0433">Leucine-rich repeat</keyword>
<evidence type="ECO:0000313" key="7">
    <source>
        <dbReference type="Proteomes" id="UP000693970"/>
    </source>
</evidence>
<accession>A0A9K3M034</accession>
<dbReference type="Proteomes" id="UP000693970">
    <property type="component" value="Unassembled WGS sequence"/>
</dbReference>
<dbReference type="InterPro" id="IPR001611">
    <property type="entry name" value="Leu-rich_rpt"/>
</dbReference>
<evidence type="ECO:0000256" key="1">
    <source>
        <dbReference type="ARBA" id="ARBA00022614"/>
    </source>
</evidence>
<dbReference type="FunFam" id="3.80.10.10:FF:000041">
    <property type="entry name" value="LRR receptor-like serine/threonine-protein kinase ERECTA"/>
    <property type="match status" value="1"/>
</dbReference>
<dbReference type="AlphaFoldDB" id="A0A9K3M034"/>
<keyword evidence="2" id="KW-0732">Signal</keyword>
<protein>
    <submittedName>
        <fullName evidence="6">RHS repeat-associated core domain containing protein</fullName>
    </submittedName>
</protein>
<gene>
    <name evidence="6" type="ORF">IV203_027542</name>
</gene>
<dbReference type="OrthoDB" id="46005at2759"/>
<evidence type="ECO:0000256" key="4">
    <source>
        <dbReference type="SAM" id="MobiDB-lite"/>
    </source>
</evidence>
<evidence type="ECO:0000256" key="2">
    <source>
        <dbReference type="ARBA" id="ARBA00022729"/>
    </source>
</evidence>
<keyword evidence="5" id="KW-0472">Membrane</keyword>
<reference evidence="6" key="2">
    <citation type="submission" date="2021-04" db="EMBL/GenBank/DDBJ databases">
        <authorList>
            <person name="Podell S."/>
        </authorList>
    </citation>
    <scope>NUCLEOTIDE SEQUENCE</scope>
    <source>
        <strain evidence="6">Hildebrandi</strain>
    </source>
</reference>
<dbReference type="PANTHER" id="PTHR47988">
    <property type="entry name" value="SOMATIC EMBRYOGENESIS RECEPTOR KINASE 1"/>
    <property type="match status" value="1"/>
</dbReference>
<keyword evidence="5" id="KW-0812">Transmembrane</keyword>
<evidence type="ECO:0000313" key="6">
    <source>
        <dbReference type="EMBL" id="KAG7369796.1"/>
    </source>
</evidence>
<dbReference type="Pfam" id="PF13855">
    <property type="entry name" value="LRR_8"/>
    <property type="match status" value="1"/>
</dbReference>
<comment type="caution">
    <text evidence="6">The sequence shown here is derived from an EMBL/GenBank/DDBJ whole genome shotgun (WGS) entry which is preliminary data.</text>
</comment>
<proteinExistence type="predicted"/>
<feature type="region of interest" description="Disordered" evidence="4">
    <location>
        <begin position="1"/>
        <end position="33"/>
    </location>
</feature>